<dbReference type="PANTHER" id="PTHR42783:SF3">
    <property type="entry name" value="GLUTAMATE SYNTHASE [NADPH] SMALL CHAIN-RELATED"/>
    <property type="match status" value="1"/>
</dbReference>
<dbReference type="EMBL" id="BARV01031500">
    <property type="protein sequence ID" value="GAI38341.1"/>
    <property type="molecule type" value="Genomic_DNA"/>
</dbReference>
<proteinExistence type="predicted"/>
<dbReference type="Gene3D" id="1.10.1060.10">
    <property type="entry name" value="Alpha-helical ferredoxin"/>
    <property type="match status" value="1"/>
</dbReference>
<dbReference type="GO" id="GO:0051536">
    <property type="term" value="F:iron-sulfur cluster binding"/>
    <property type="evidence" value="ECO:0007669"/>
    <property type="project" value="InterPro"/>
</dbReference>
<dbReference type="InterPro" id="IPR036188">
    <property type="entry name" value="FAD/NAD-bd_sf"/>
</dbReference>
<protein>
    <recommendedName>
        <fullName evidence="1">Dihydroprymidine dehydrogenase domain-containing protein</fullName>
    </recommendedName>
</protein>
<dbReference type="PANTHER" id="PTHR42783">
    <property type="entry name" value="GLUTAMATE SYNTHASE [NADPH] SMALL CHAIN"/>
    <property type="match status" value="1"/>
</dbReference>
<dbReference type="SUPFAM" id="SSF51971">
    <property type="entry name" value="Nucleotide-binding domain"/>
    <property type="match status" value="1"/>
</dbReference>
<dbReference type="Pfam" id="PF14691">
    <property type="entry name" value="Fer4_20"/>
    <property type="match status" value="1"/>
</dbReference>
<reference evidence="2" key="1">
    <citation type="journal article" date="2014" name="Front. Microbiol.">
        <title>High frequency of phylogenetically diverse reductive dehalogenase-homologous genes in deep subseafloor sedimentary metagenomes.</title>
        <authorList>
            <person name="Kawai M."/>
            <person name="Futagami T."/>
            <person name="Toyoda A."/>
            <person name="Takaki Y."/>
            <person name="Nishi S."/>
            <person name="Hori S."/>
            <person name="Arai W."/>
            <person name="Tsubouchi T."/>
            <person name="Morono Y."/>
            <person name="Uchiyama I."/>
            <person name="Ito T."/>
            <person name="Fujiyama A."/>
            <person name="Inagaki F."/>
            <person name="Takami H."/>
        </authorList>
    </citation>
    <scope>NUCLEOTIDE SEQUENCE</scope>
    <source>
        <strain evidence="2">Expedition CK06-06</strain>
    </source>
</reference>
<gene>
    <name evidence="2" type="ORF">S06H3_49831</name>
</gene>
<name>X1P7A3_9ZZZZ</name>
<dbReference type="PRINTS" id="PR00419">
    <property type="entry name" value="ADXRDTASE"/>
</dbReference>
<feature type="non-terminal residue" evidence="2">
    <location>
        <position position="152"/>
    </location>
</feature>
<dbReference type="AlphaFoldDB" id="X1P7A3"/>
<organism evidence="2">
    <name type="scientific">marine sediment metagenome</name>
    <dbReference type="NCBI Taxonomy" id="412755"/>
    <lineage>
        <taxon>unclassified sequences</taxon>
        <taxon>metagenomes</taxon>
        <taxon>ecological metagenomes</taxon>
    </lineage>
</organism>
<evidence type="ECO:0000313" key="2">
    <source>
        <dbReference type="EMBL" id="GAI38341.1"/>
    </source>
</evidence>
<dbReference type="Gene3D" id="3.50.50.60">
    <property type="entry name" value="FAD/NAD(P)-binding domain"/>
    <property type="match status" value="1"/>
</dbReference>
<dbReference type="InterPro" id="IPR009051">
    <property type="entry name" value="Helical_ferredxn"/>
</dbReference>
<accession>X1P7A3</accession>
<evidence type="ECO:0000259" key="1">
    <source>
        <dbReference type="Pfam" id="PF14691"/>
    </source>
</evidence>
<sequence>MPRYLRFIANGKFSEAVAVIREKIPFPSVCGHVCVHPCEAVCQRAQLDEAIGIRILKRFATEHDNGLWKQNSRVAHATGKRVAIIGSGPAGLTAAYYLAKLGHSVTVFEALPELGGMVRFGIPDYRLPNDILKAEIDEIRSVGVDIRTNIKG</sequence>
<feature type="domain" description="Dihydroprymidine dehydrogenase" evidence="1">
    <location>
        <begin position="2"/>
        <end position="63"/>
    </location>
</feature>
<dbReference type="InterPro" id="IPR028261">
    <property type="entry name" value="DPD_II"/>
</dbReference>
<comment type="caution">
    <text evidence="2">The sequence shown here is derived from an EMBL/GenBank/DDBJ whole genome shotgun (WGS) entry which is preliminary data.</text>
</comment>
<dbReference type="Pfam" id="PF13450">
    <property type="entry name" value="NAD_binding_8"/>
    <property type="match status" value="1"/>
</dbReference>